<dbReference type="InterPro" id="IPR001915">
    <property type="entry name" value="Peptidase_M48"/>
</dbReference>
<dbReference type="PANTHER" id="PTHR22726">
    <property type="entry name" value="METALLOENDOPEPTIDASE OMA1"/>
    <property type="match status" value="1"/>
</dbReference>
<dbReference type="Proteomes" id="UP000266389">
    <property type="component" value="Unassembled WGS sequence"/>
</dbReference>
<dbReference type="PANTHER" id="PTHR22726:SF1">
    <property type="entry name" value="METALLOENDOPEPTIDASE OMA1, MITOCHONDRIAL"/>
    <property type="match status" value="1"/>
</dbReference>
<dbReference type="CDD" id="cd07332">
    <property type="entry name" value="M48C_Oma1_like"/>
    <property type="match status" value="1"/>
</dbReference>
<keyword evidence="4 6" id="KW-0862">Zinc</keyword>
<dbReference type="AlphaFoldDB" id="A0A395M0U9"/>
<sequence>MQAYSDWQGSAQLFRPQAALPESISIRITAAGLALFGNQLQLELPVGSFHISEQPNTAFVKITADVLGGSVVMLSDPSGIAALERYGFFAPSRSFKTPSYAGVLILFGVLIAVGILFFTLGLQALVSWGAARIPPQLERALGESALAQALYTERVCKDSATQAVLQKCANLISSWRQDTSLHLQITIVENRTIKNAFALPGGYIVVYRGILDSIHTESELFGLLAHEAGHVVLRHGSKRLLRNVLFAAMLSILLGDTQSLSGILLSQSSNLLELSYSRQEELEADQFALETLQIAGLDTHALPKLLKRLGSSSFEIPQVLSTHPSHAEREMLVQKVALPSSIKTYLSEQEWKSLLQTTSKNSSSTP</sequence>
<keyword evidence="5 6" id="KW-0482">Metalloprotease</keyword>
<proteinExistence type="inferred from homology"/>
<dbReference type="Pfam" id="PF01435">
    <property type="entry name" value="Peptidase_M48"/>
    <property type="match status" value="1"/>
</dbReference>
<gene>
    <name evidence="9" type="ORF">D0433_05190</name>
</gene>
<organism evidence="9 10">
    <name type="scientific">Candidatus Thermochlorobacter aerophilus</name>
    <dbReference type="NCBI Taxonomy" id="1868324"/>
    <lineage>
        <taxon>Bacteria</taxon>
        <taxon>Pseudomonadati</taxon>
        <taxon>Chlorobiota</taxon>
        <taxon>Chlorobiia</taxon>
        <taxon>Chlorobiales</taxon>
        <taxon>Candidatus Thermochlorobacteriaceae</taxon>
        <taxon>Candidatus Thermochlorobacter</taxon>
    </lineage>
</organism>
<dbReference type="GO" id="GO:0004222">
    <property type="term" value="F:metalloendopeptidase activity"/>
    <property type="evidence" value="ECO:0007669"/>
    <property type="project" value="InterPro"/>
</dbReference>
<keyword evidence="7" id="KW-0812">Transmembrane</keyword>
<evidence type="ECO:0000313" key="9">
    <source>
        <dbReference type="EMBL" id="RFM24387.1"/>
    </source>
</evidence>
<keyword evidence="7" id="KW-1133">Transmembrane helix</keyword>
<evidence type="ECO:0000256" key="7">
    <source>
        <dbReference type="SAM" id="Phobius"/>
    </source>
</evidence>
<dbReference type="EMBL" id="PHFL01000039">
    <property type="protein sequence ID" value="RFM24387.1"/>
    <property type="molecule type" value="Genomic_DNA"/>
</dbReference>
<name>A0A395M0U9_9BACT</name>
<protein>
    <recommendedName>
        <fullName evidence="8">Peptidase M48 domain-containing protein</fullName>
    </recommendedName>
</protein>
<evidence type="ECO:0000256" key="6">
    <source>
        <dbReference type="RuleBase" id="RU003983"/>
    </source>
</evidence>
<evidence type="ECO:0000256" key="2">
    <source>
        <dbReference type="ARBA" id="ARBA00022723"/>
    </source>
</evidence>
<comment type="cofactor">
    <cofactor evidence="6">
        <name>Zn(2+)</name>
        <dbReference type="ChEBI" id="CHEBI:29105"/>
    </cofactor>
    <text evidence="6">Binds 1 zinc ion per subunit.</text>
</comment>
<evidence type="ECO:0000313" key="10">
    <source>
        <dbReference type="Proteomes" id="UP000266389"/>
    </source>
</evidence>
<evidence type="ECO:0000256" key="3">
    <source>
        <dbReference type="ARBA" id="ARBA00022801"/>
    </source>
</evidence>
<evidence type="ECO:0000259" key="8">
    <source>
        <dbReference type="Pfam" id="PF01435"/>
    </source>
</evidence>
<evidence type="ECO:0000256" key="4">
    <source>
        <dbReference type="ARBA" id="ARBA00022833"/>
    </source>
</evidence>
<keyword evidence="1 6" id="KW-0645">Protease</keyword>
<feature type="domain" description="Peptidase M48" evidence="8">
    <location>
        <begin position="163"/>
        <end position="329"/>
    </location>
</feature>
<keyword evidence="3 6" id="KW-0378">Hydrolase</keyword>
<comment type="caution">
    <text evidence="9">The sequence shown here is derived from an EMBL/GenBank/DDBJ whole genome shotgun (WGS) entry which is preliminary data.</text>
</comment>
<dbReference type="InterPro" id="IPR051156">
    <property type="entry name" value="Mito/Outer_Membr_Metalloprot"/>
</dbReference>
<dbReference type="GO" id="GO:0016020">
    <property type="term" value="C:membrane"/>
    <property type="evidence" value="ECO:0007669"/>
    <property type="project" value="TreeGrafter"/>
</dbReference>
<dbReference type="GO" id="GO:0051603">
    <property type="term" value="P:proteolysis involved in protein catabolic process"/>
    <property type="evidence" value="ECO:0007669"/>
    <property type="project" value="TreeGrafter"/>
</dbReference>
<keyword evidence="2" id="KW-0479">Metal-binding</keyword>
<dbReference type="GO" id="GO:0046872">
    <property type="term" value="F:metal ion binding"/>
    <property type="evidence" value="ECO:0007669"/>
    <property type="project" value="UniProtKB-KW"/>
</dbReference>
<feature type="transmembrane region" description="Helical" evidence="7">
    <location>
        <begin position="100"/>
        <end position="122"/>
    </location>
</feature>
<comment type="similarity">
    <text evidence="6">Belongs to the peptidase M48 family.</text>
</comment>
<keyword evidence="7" id="KW-0472">Membrane</keyword>
<evidence type="ECO:0000256" key="1">
    <source>
        <dbReference type="ARBA" id="ARBA00022670"/>
    </source>
</evidence>
<evidence type="ECO:0000256" key="5">
    <source>
        <dbReference type="ARBA" id="ARBA00023049"/>
    </source>
</evidence>
<dbReference type="Gene3D" id="3.30.2010.10">
    <property type="entry name" value="Metalloproteases ('zincins'), catalytic domain"/>
    <property type="match status" value="1"/>
</dbReference>
<reference evidence="9 10" key="1">
    <citation type="journal article" date="2011" name="ISME J.">
        <title>Community ecology of hot spring cyanobacterial mats: predominant populations and their functional potential.</title>
        <authorList>
            <person name="Klatt C.G."/>
            <person name="Wood J.M."/>
            <person name="Rusch D.B."/>
            <person name="Bateson M.M."/>
            <person name="Hamamura N."/>
            <person name="Heidelberg J.F."/>
            <person name="Grossman A.R."/>
            <person name="Bhaya D."/>
            <person name="Cohan F.M."/>
            <person name="Kuhl M."/>
            <person name="Bryant D.A."/>
            <person name="Ward D.M."/>
        </authorList>
    </citation>
    <scope>NUCLEOTIDE SEQUENCE [LARGE SCALE GENOMIC DNA]</scope>
    <source>
        <strain evidence="9">OS</strain>
    </source>
</reference>
<accession>A0A395M0U9</accession>